<keyword evidence="1" id="KW-1133">Transmembrane helix</keyword>
<name>A0A8H7V3C1_9FUNG</name>
<keyword evidence="1" id="KW-0472">Membrane</keyword>
<organism evidence="2 3">
    <name type="scientific">Mucor saturninus</name>
    <dbReference type="NCBI Taxonomy" id="64648"/>
    <lineage>
        <taxon>Eukaryota</taxon>
        <taxon>Fungi</taxon>
        <taxon>Fungi incertae sedis</taxon>
        <taxon>Mucoromycota</taxon>
        <taxon>Mucoromycotina</taxon>
        <taxon>Mucoromycetes</taxon>
        <taxon>Mucorales</taxon>
        <taxon>Mucorineae</taxon>
        <taxon>Mucoraceae</taxon>
        <taxon>Mucor</taxon>
    </lineage>
</organism>
<comment type="caution">
    <text evidence="2">The sequence shown here is derived from an EMBL/GenBank/DDBJ whole genome shotgun (WGS) entry which is preliminary data.</text>
</comment>
<sequence>MEEDYDKEIRKLLETCRQITSSVNHEMRNISEDCDAYTIYFKDAINSLTQAKAEENLSMALMIGLKSRASKLLKRLKTIQAFTRDNSRKLHDLKEKVTQILNSYPFRTPGEPTPTAINPIAAVAAIATATILYFGYMFTNYFEERKIRKQGENLEEMNNVATRIEMALEEFRYKNCDMISKINEFMLKVGRNIDYSVRSFTTSNTQNFVRIVNDTIAVTAELRNCYEDFIADIKCRLHALQL</sequence>
<evidence type="ECO:0000313" key="3">
    <source>
        <dbReference type="Proteomes" id="UP000603453"/>
    </source>
</evidence>
<evidence type="ECO:0000256" key="1">
    <source>
        <dbReference type="SAM" id="Phobius"/>
    </source>
</evidence>
<dbReference type="Proteomes" id="UP000603453">
    <property type="component" value="Unassembled WGS sequence"/>
</dbReference>
<dbReference type="EMBL" id="JAEPRD010000035">
    <property type="protein sequence ID" value="KAG2205670.1"/>
    <property type="molecule type" value="Genomic_DNA"/>
</dbReference>
<feature type="transmembrane region" description="Helical" evidence="1">
    <location>
        <begin position="116"/>
        <end position="139"/>
    </location>
</feature>
<keyword evidence="1" id="KW-0812">Transmembrane</keyword>
<accession>A0A8H7V3C1</accession>
<keyword evidence="3" id="KW-1185">Reference proteome</keyword>
<reference evidence="2" key="1">
    <citation type="submission" date="2020-12" db="EMBL/GenBank/DDBJ databases">
        <title>Metabolic potential, ecology and presence of endohyphal bacteria is reflected in genomic diversity of Mucoromycotina.</title>
        <authorList>
            <person name="Muszewska A."/>
            <person name="Okrasinska A."/>
            <person name="Steczkiewicz K."/>
            <person name="Drgas O."/>
            <person name="Orlowska M."/>
            <person name="Perlinska-Lenart U."/>
            <person name="Aleksandrzak-Piekarczyk T."/>
            <person name="Szatraj K."/>
            <person name="Zielenkiewicz U."/>
            <person name="Pilsyk S."/>
            <person name="Malc E."/>
            <person name="Mieczkowski P."/>
            <person name="Kruszewska J.S."/>
            <person name="Biernat P."/>
            <person name="Pawlowska J."/>
        </authorList>
    </citation>
    <scope>NUCLEOTIDE SEQUENCE</scope>
    <source>
        <strain evidence="2">WA0000017839</strain>
    </source>
</reference>
<dbReference type="AlphaFoldDB" id="A0A8H7V3C1"/>
<protein>
    <submittedName>
        <fullName evidence="2">Uncharacterized protein</fullName>
    </submittedName>
</protein>
<gene>
    <name evidence="2" type="ORF">INT47_008026</name>
</gene>
<evidence type="ECO:0000313" key="2">
    <source>
        <dbReference type="EMBL" id="KAG2205670.1"/>
    </source>
</evidence>
<proteinExistence type="predicted"/>